<protein>
    <recommendedName>
        <fullName evidence="5">Dioxygenase</fullName>
        <ecNumber evidence="5">1.13.11.-</ecNumber>
    </recommendedName>
</protein>
<comment type="caution">
    <text evidence="7">The sequence shown here is derived from an EMBL/GenBank/DDBJ whole genome shotgun (WGS) entry which is preliminary data.</text>
</comment>
<reference evidence="7" key="1">
    <citation type="submission" date="2021-01" db="EMBL/GenBank/DDBJ databases">
        <title>Whole genome shotgun sequence of Sphaerisporangium rufum NBRC 109079.</title>
        <authorList>
            <person name="Komaki H."/>
            <person name="Tamura T."/>
        </authorList>
    </citation>
    <scope>NUCLEOTIDE SEQUENCE</scope>
    <source>
        <strain evidence="7">NBRC 109079</strain>
    </source>
</reference>
<dbReference type="PANTHER" id="PTHR10543:SF89">
    <property type="entry name" value="CAROTENOID 9,10(9',10')-CLEAVAGE DIOXYGENASE 1"/>
    <property type="match status" value="1"/>
</dbReference>
<evidence type="ECO:0000256" key="3">
    <source>
        <dbReference type="ARBA" id="ARBA00023002"/>
    </source>
</evidence>
<comment type="cofactor">
    <cofactor evidence="5">
        <name>Fe(2+)</name>
        <dbReference type="ChEBI" id="CHEBI:29033"/>
    </cofactor>
    <text evidence="5">Binds 1 Fe(2+) ion per subunit.</text>
</comment>
<dbReference type="EC" id="1.13.11.-" evidence="5"/>
<feature type="region of interest" description="Disordered" evidence="6">
    <location>
        <begin position="1"/>
        <end position="20"/>
    </location>
</feature>
<dbReference type="PANTHER" id="PTHR10543">
    <property type="entry name" value="BETA-CAROTENE DIOXYGENASE"/>
    <property type="match status" value="1"/>
</dbReference>
<evidence type="ECO:0000256" key="5">
    <source>
        <dbReference type="RuleBase" id="RU364048"/>
    </source>
</evidence>
<name>A0A919R867_9ACTN</name>
<dbReference type="InterPro" id="IPR004294">
    <property type="entry name" value="Carotenoid_Oase"/>
</dbReference>
<evidence type="ECO:0000313" key="8">
    <source>
        <dbReference type="Proteomes" id="UP000655287"/>
    </source>
</evidence>
<keyword evidence="2 5" id="KW-0479">Metal-binding</keyword>
<dbReference type="GO" id="GO:0016121">
    <property type="term" value="P:carotene catabolic process"/>
    <property type="evidence" value="ECO:0007669"/>
    <property type="project" value="TreeGrafter"/>
</dbReference>
<gene>
    <name evidence="7" type="ORF">Sru01_64190</name>
</gene>
<keyword evidence="8" id="KW-1185">Reference proteome</keyword>
<dbReference type="GO" id="GO:0046872">
    <property type="term" value="F:metal ion binding"/>
    <property type="evidence" value="ECO:0007669"/>
    <property type="project" value="UniProtKB-KW"/>
</dbReference>
<dbReference type="Pfam" id="PF03055">
    <property type="entry name" value="RPE65"/>
    <property type="match status" value="1"/>
</dbReference>
<sequence>MAVTQHTAPSTAPGGPRVPLAVDGTLPPALSGVFLQAVPHPARRGADLLCGVRFAGGAAHPYRAPGGAAPRPAVPARPASAAPPVRDPATGEWHTVVTHPGLDLAEHLILGPDGTPRAARPVDLHGAPLMPAAGLTGRFVVLFDLPLTHRPAAALLGDPLPYRWAAGRPARVGLLPRHGEGRDPRWFPIAPCSLGEVVNAFDDGGRVVVEAVRHGRTAAGTPCGAPAVHRWTLDPRTGDVREQGGGPATATAVIDPRLAGRRHQLVLGTAPGGGALIGHDRAAGTVQVRDLGPGRLAGRPVFVPRGPAEGDGWVVVMVHDAAERRAALLVLDAYRLAGRPEAVVHLPGPPPAAGLDTWTAWQAGAER</sequence>
<evidence type="ECO:0000256" key="4">
    <source>
        <dbReference type="ARBA" id="ARBA00023004"/>
    </source>
</evidence>
<keyword evidence="3 5" id="KW-0560">Oxidoreductase</keyword>
<evidence type="ECO:0000313" key="7">
    <source>
        <dbReference type="EMBL" id="GII81437.1"/>
    </source>
</evidence>
<evidence type="ECO:0000256" key="1">
    <source>
        <dbReference type="ARBA" id="ARBA00006787"/>
    </source>
</evidence>
<keyword evidence="5" id="KW-0223">Dioxygenase</keyword>
<evidence type="ECO:0000256" key="2">
    <source>
        <dbReference type="ARBA" id="ARBA00022723"/>
    </source>
</evidence>
<dbReference type="RefSeq" id="WP_203993685.1">
    <property type="nucleotide sequence ID" value="NZ_BOOU01000097.1"/>
</dbReference>
<dbReference type="AlphaFoldDB" id="A0A919R867"/>
<keyword evidence="4 5" id="KW-0408">Iron</keyword>
<comment type="similarity">
    <text evidence="1 5">Belongs to the carotenoid oxygenase family.</text>
</comment>
<dbReference type="EMBL" id="BOOU01000097">
    <property type="protein sequence ID" value="GII81437.1"/>
    <property type="molecule type" value="Genomic_DNA"/>
</dbReference>
<evidence type="ECO:0000256" key="6">
    <source>
        <dbReference type="SAM" id="MobiDB-lite"/>
    </source>
</evidence>
<dbReference type="Proteomes" id="UP000655287">
    <property type="component" value="Unassembled WGS sequence"/>
</dbReference>
<feature type="compositionally biased region" description="Polar residues" evidence="6">
    <location>
        <begin position="1"/>
        <end position="10"/>
    </location>
</feature>
<proteinExistence type="inferred from homology"/>
<accession>A0A919R867</accession>
<organism evidence="7 8">
    <name type="scientific">Sphaerisporangium rufum</name>
    <dbReference type="NCBI Taxonomy" id="1381558"/>
    <lineage>
        <taxon>Bacteria</taxon>
        <taxon>Bacillati</taxon>
        <taxon>Actinomycetota</taxon>
        <taxon>Actinomycetes</taxon>
        <taxon>Streptosporangiales</taxon>
        <taxon>Streptosporangiaceae</taxon>
        <taxon>Sphaerisporangium</taxon>
    </lineage>
</organism>
<dbReference type="GO" id="GO:0010436">
    <property type="term" value="F:carotenoid dioxygenase activity"/>
    <property type="evidence" value="ECO:0007669"/>
    <property type="project" value="TreeGrafter"/>
</dbReference>
<feature type="region of interest" description="Disordered" evidence="6">
    <location>
        <begin position="63"/>
        <end position="87"/>
    </location>
</feature>